<organism evidence="2 3">
    <name type="scientific">Pleurostoma richardsiae</name>
    <dbReference type="NCBI Taxonomy" id="41990"/>
    <lineage>
        <taxon>Eukaryota</taxon>
        <taxon>Fungi</taxon>
        <taxon>Dikarya</taxon>
        <taxon>Ascomycota</taxon>
        <taxon>Pezizomycotina</taxon>
        <taxon>Sordariomycetes</taxon>
        <taxon>Sordariomycetidae</taxon>
        <taxon>Calosphaeriales</taxon>
        <taxon>Pleurostomataceae</taxon>
        <taxon>Pleurostoma</taxon>
    </lineage>
</organism>
<sequence>MPAMGFISRAALLALLLTLVAHRAASFSLDVSGPDWDYTTTDLANTTSQACKDAYSAEIDCDDTLLGIVASMRPAFDPTVDDYDRMCVQTCSDALDAYVAGVKAACNQPGDLAKEAEGNSGVPKDPVEVVGEVFQYSFAQACRNNDTGYCHFIDSSVTLDFGCNDTCMVDFYTNAHDMPGSHYSFNYYYLGPISDWWEQEFDEGWEMVRACSGDVASITGVPTATTGSSPAATGESTVELTASPASTGDETVTGTAAVTETGTASAQSASGSGGGSTSAASSISRPMAALSLLLVSSFL</sequence>
<evidence type="ECO:0000313" key="3">
    <source>
        <dbReference type="Proteomes" id="UP001174694"/>
    </source>
</evidence>
<dbReference type="EMBL" id="JANBVO010000009">
    <property type="protein sequence ID" value="KAJ9149739.1"/>
    <property type="molecule type" value="Genomic_DNA"/>
</dbReference>
<comment type="caution">
    <text evidence="2">The sequence shown here is derived from an EMBL/GenBank/DDBJ whole genome shotgun (WGS) entry which is preliminary data.</text>
</comment>
<name>A0AA38S316_9PEZI</name>
<feature type="signal peptide" evidence="1">
    <location>
        <begin position="1"/>
        <end position="26"/>
    </location>
</feature>
<feature type="chain" id="PRO_5041270325" evidence="1">
    <location>
        <begin position="27"/>
        <end position="299"/>
    </location>
</feature>
<evidence type="ECO:0000256" key="1">
    <source>
        <dbReference type="SAM" id="SignalP"/>
    </source>
</evidence>
<proteinExistence type="predicted"/>
<keyword evidence="3" id="KW-1185">Reference proteome</keyword>
<protein>
    <submittedName>
        <fullName evidence="2">Uncharacterized protein</fullName>
    </submittedName>
</protein>
<gene>
    <name evidence="2" type="ORF">NKR23_g4162</name>
</gene>
<reference evidence="2" key="1">
    <citation type="submission" date="2022-07" db="EMBL/GenBank/DDBJ databases">
        <title>Fungi with potential for degradation of polypropylene.</title>
        <authorList>
            <person name="Gostincar C."/>
        </authorList>
    </citation>
    <scope>NUCLEOTIDE SEQUENCE</scope>
    <source>
        <strain evidence="2">EXF-13308</strain>
    </source>
</reference>
<evidence type="ECO:0000313" key="2">
    <source>
        <dbReference type="EMBL" id="KAJ9149739.1"/>
    </source>
</evidence>
<dbReference type="Proteomes" id="UP001174694">
    <property type="component" value="Unassembled WGS sequence"/>
</dbReference>
<dbReference type="AlphaFoldDB" id="A0AA38S316"/>
<accession>A0AA38S316</accession>
<keyword evidence="1" id="KW-0732">Signal</keyword>